<feature type="compositionally biased region" description="Basic and acidic residues" evidence="3">
    <location>
        <begin position="1"/>
        <end position="10"/>
    </location>
</feature>
<dbReference type="EMBL" id="QXQB01000004">
    <property type="protein sequence ID" value="RJX37893.1"/>
    <property type="molecule type" value="Genomic_DNA"/>
</dbReference>
<dbReference type="SMART" id="SM00283">
    <property type="entry name" value="MA"/>
    <property type="match status" value="1"/>
</dbReference>
<feature type="region of interest" description="Disordered" evidence="3">
    <location>
        <begin position="1"/>
        <end position="40"/>
    </location>
</feature>
<dbReference type="GO" id="GO:0007165">
    <property type="term" value="P:signal transduction"/>
    <property type="evidence" value="ECO:0007669"/>
    <property type="project" value="UniProtKB-KW"/>
</dbReference>
<dbReference type="SUPFAM" id="SSF58104">
    <property type="entry name" value="Methyl-accepting chemotaxis protein (MCP) signaling domain"/>
    <property type="match status" value="1"/>
</dbReference>
<sequence length="412" mass="44725">MTIELLDQRAQRAGTGEAEAAPISPPIKKPNGEKAPESVPAKKTEMIRAAMPEVRLESFLQEAPIADESYTCRQVMGIFKQNPAAECVVVCGLDGTVKGLMMRNRFFLKLGSRYSADLYYEKSIVVLMDSAPLIVESGIAPQTIIDQALSRDESVLYDCVIVSKHGRFTGILTVGHMLGLSRKLQQQSVQSQLRVIESVERRMKDIQAAIESVRQSTSQGEALSADMVDLTLSGKTALDSVTHTFGNMSDASRLQEQKMTELQTEAGSISKVSGLIKELADQSNLLALNASIEAARAGEHGRGFAVVAGEVMNLANQTKRSALEITTLTKAILDAIGHTASLAQAGRNETVASERQVKAAEDAFGSLFQVAARNRDSAKQIEFLTEQAYRQAEQVSEELDQLRSATFNTTLT</sequence>
<evidence type="ECO:0000313" key="5">
    <source>
        <dbReference type="EMBL" id="RJX37893.1"/>
    </source>
</evidence>
<organism evidence="5 6">
    <name type="scientific">Paenibacillus pinisoli</name>
    <dbReference type="NCBI Taxonomy" id="1276110"/>
    <lineage>
        <taxon>Bacteria</taxon>
        <taxon>Bacillati</taxon>
        <taxon>Bacillota</taxon>
        <taxon>Bacilli</taxon>
        <taxon>Bacillales</taxon>
        <taxon>Paenibacillaceae</taxon>
        <taxon>Paenibacillus</taxon>
    </lineage>
</organism>
<dbReference type="Pfam" id="PF00015">
    <property type="entry name" value="MCPsignal"/>
    <property type="match status" value="1"/>
</dbReference>
<dbReference type="InterPro" id="IPR004089">
    <property type="entry name" value="MCPsignal_dom"/>
</dbReference>
<evidence type="ECO:0000256" key="3">
    <source>
        <dbReference type="SAM" id="MobiDB-lite"/>
    </source>
</evidence>
<name>A0A3A6PPM3_9BACL</name>
<dbReference type="PROSITE" id="PS50111">
    <property type="entry name" value="CHEMOTAXIS_TRANSDUC_2"/>
    <property type="match status" value="1"/>
</dbReference>
<keyword evidence="6" id="KW-1185">Reference proteome</keyword>
<feature type="domain" description="Methyl-accepting transducer" evidence="4">
    <location>
        <begin position="186"/>
        <end position="403"/>
    </location>
</feature>
<reference evidence="5 6" key="1">
    <citation type="submission" date="2018-09" db="EMBL/GenBank/DDBJ databases">
        <title>Paenibacillus aracenensis nov. sp. isolated from a cave in southern Spain.</title>
        <authorList>
            <person name="Jurado V."/>
            <person name="Gutierrez-Patricio S."/>
            <person name="Gonzalez-Pimentel J.L."/>
            <person name="Miller A.Z."/>
            <person name="Laiz L."/>
            <person name="Saiz-Jimenez C."/>
        </authorList>
    </citation>
    <scope>NUCLEOTIDE SEQUENCE [LARGE SCALE GENOMIC DNA]</scope>
    <source>
        <strain evidence="5 6">JCM 19203</strain>
    </source>
</reference>
<accession>A0A3A6PPM3</accession>
<dbReference type="PANTHER" id="PTHR32089:SF112">
    <property type="entry name" value="LYSOZYME-LIKE PROTEIN-RELATED"/>
    <property type="match status" value="1"/>
</dbReference>
<dbReference type="Gene3D" id="1.10.287.950">
    <property type="entry name" value="Methyl-accepting chemotaxis protein"/>
    <property type="match status" value="1"/>
</dbReference>
<evidence type="ECO:0000256" key="1">
    <source>
        <dbReference type="ARBA" id="ARBA00023224"/>
    </source>
</evidence>
<evidence type="ECO:0000256" key="2">
    <source>
        <dbReference type="PROSITE-ProRule" id="PRU00284"/>
    </source>
</evidence>
<gene>
    <name evidence="5" type="ORF">D3P09_17530</name>
</gene>
<dbReference type="OrthoDB" id="9816519at2"/>
<protein>
    <recommendedName>
        <fullName evidence="4">Methyl-accepting transducer domain-containing protein</fullName>
    </recommendedName>
</protein>
<dbReference type="PANTHER" id="PTHR32089">
    <property type="entry name" value="METHYL-ACCEPTING CHEMOTAXIS PROTEIN MCPB"/>
    <property type="match status" value="1"/>
</dbReference>
<dbReference type="GO" id="GO:0016020">
    <property type="term" value="C:membrane"/>
    <property type="evidence" value="ECO:0007669"/>
    <property type="project" value="InterPro"/>
</dbReference>
<dbReference type="AlphaFoldDB" id="A0A3A6PPM3"/>
<evidence type="ECO:0000313" key="6">
    <source>
        <dbReference type="Proteomes" id="UP000267798"/>
    </source>
</evidence>
<evidence type="ECO:0000259" key="4">
    <source>
        <dbReference type="PROSITE" id="PS50111"/>
    </source>
</evidence>
<feature type="compositionally biased region" description="Basic and acidic residues" evidence="3">
    <location>
        <begin position="30"/>
        <end position="40"/>
    </location>
</feature>
<dbReference type="Proteomes" id="UP000267798">
    <property type="component" value="Unassembled WGS sequence"/>
</dbReference>
<proteinExistence type="predicted"/>
<keyword evidence="1 2" id="KW-0807">Transducer</keyword>
<comment type="caution">
    <text evidence="5">The sequence shown here is derived from an EMBL/GenBank/DDBJ whole genome shotgun (WGS) entry which is preliminary data.</text>
</comment>
<dbReference type="RefSeq" id="WP_120112631.1">
    <property type="nucleotide sequence ID" value="NZ_QXQB01000004.1"/>
</dbReference>